<dbReference type="PROSITE" id="PS50113">
    <property type="entry name" value="PAC"/>
    <property type="match status" value="1"/>
</dbReference>
<dbReference type="SUPFAM" id="SSF55785">
    <property type="entry name" value="PYP-like sensor domain (PAS domain)"/>
    <property type="match status" value="1"/>
</dbReference>
<evidence type="ECO:0000313" key="5">
    <source>
        <dbReference type="Proteomes" id="UP000078225"/>
    </source>
</evidence>
<name>A0A1B7L3I8_9ENTR</name>
<dbReference type="STRING" id="1691903.A9B99_06570"/>
<dbReference type="Gene3D" id="3.30.70.270">
    <property type="match status" value="1"/>
</dbReference>
<dbReference type="NCBIfam" id="TIGR00254">
    <property type="entry name" value="GGDEF"/>
    <property type="match status" value="1"/>
</dbReference>
<comment type="caution">
    <text evidence="4">The sequence shown here is derived from an EMBL/GenBank/DDBJ whole genome shotgun (WGS) entry which is preliminary data.</text>
</comment>
<dbReference type="NCBIfam" id="TIGR00229">
    <property type="entry name" value="sensory_box"/>
    <property type="match status" value="1"/>
</dbReference>
<dbReference type="Proteomes" id="UP000078225">
    <property type="component" value="Unassembled WGS sequence"/>
</dbReference>
<sequence length="317" mass="35319">MLNELTVSGRKLELGSISYMEEDAFISLVLDAQGKVSYANPGYYALTGYDRDDVLDAPLFQPGEEHYTSSLLAGLKVSRLTGEKWQGEVFLRKKNNEPLWLDVTLLPRCDERGDVFAFILVCFDITHHVTIRERLHYRAHNDALTRTLNRQGYYIRSRKKFRAAQASGAETVVAILDLDNFKTINDELGHAAGDEVLRHFISRVKQCISNTTLLGRLGGDEFALTFIDGTDEHDAGLLLQRIIEQTRLPMYLQTIGHQVALSVSIGVATWPRHGTNFASVLKAADTALYKVKALGGDDFINYQIVSTADSHSIVGSV</sequence>
<dbReference type="InterPro" id="IPR035965">
    <property type="entry name" value="PAS-like_dom_sf"/>
</dbReference>
<proteinExistence type="predicted"/>
<dbReference type="InterPro" id="IPR052163">
    <property type="entry name" value="DGC-Regulatory_Protein"/>
</dbReference>
<dbReference type="InterPro" id="IPR000700">
    <property type="entry name" value="PAS-assoc_C"/>
</dbReference>
<dbReference type="InterPro" id="IPR029787">
    <property type="entry name" value="Nucleotide_cyclase"/>
</dbReference>
<dbReference type="InterPro" id="IPR043128">
    <property type="entry name" value="Rev_trsase/Diguanyl_cyclase"/>
</dbReference>
<dbReference type="InterPro" id="IPR000014">
    <property type="entry name" value="PAS"/>
</dbReference>
<dbReference type="InterPro" id="IPR000160">
    <property type="entry name" value="GGDEF_dom"/>
</dbReference>
<dbReference type="Gene3D" id="3.30.450.20">
    <property type="entry name" value="PAS domain"/>
    <property type="match status" value="1"/>
</dbReference>
<protein>
    <submittedName>
        <fullName evidence="4">Diguanylate cyclase</fullName>
    </submittedName>
</protein>
<dbReference type="CDD" id="cd01949">
    <property type="entry name" value="GGDEF"/>
    <property type="match status" value="1"/>
</dbReference>
<feature type="domain" description="GGDEF" evidence="3">
    <location>
        <begin position="169"/>
        <end position="304"/>
    </location>
</feature>
<evidence type="ECO:0000259" key="2">
    <source>
        <dbReference type="PROSITE" id="PS50113"/>
    </source>
</evidence>
<feature type="domain" description="PAC" evidence="2">
    <location>
        <begin position="85"/>
        <end position="137"/>
    </location>
</feature>
<feature type="domain" description="PAS" evidence="1">
    <location>
        <begin position="28"/>
        <end position="56"/>
    </location>
</feature>
<dbReference type="PANTHER" id="PTHR46663">
    <property type="entry name" value="DIGUANYLATE CYCLASE DGCT-RELATED"/>
    <property type="match status" value="1"/>
</dbReference>
<dbReference type="SUPFAM" id="SSF55073">
    <property type="entry name" value="Nucleotide cyclase"/>
    <property type="match status" value="1"/>
</dbReference>
<dbReference type="EMBL" id="LYRP01000012">
    <property type="protein sequence ID" value="OAT76972.1"/>
    <property type="molecule type" value="Genomic_DNA"/>
</dbReference>
<dbReference type="PROSITE" id="PS50887">
    <property type="entry name" value="GGDEF"/>
    <property type="match status" value="1"/>
</dbReference>
<accession>A0A1B7L3I8</accession>
<dbReference type="OrthoDB" id="9812260at2"/>
<dbReference type="AlphaFoldDB" id="A0A1B7L3I8"/>
<evidence type="ECO:0000259" key="1">
    <source>
        <dbReference type="PROSITE" id="PS50112"/>
    </source>
</evidence>
<dbReference type="PANTHER" id="PTHR46663:SF3">
    <property type="entry name" value="SLL0267 PROTEIN"/>
    <property type="match status" value="1"/>
</dbReference>
<dbReference type="SMART" id="SM00267">
    <property type="entry name" value="GGDEF"/>
    <property type="match status" value="1"/>
</dbReference>
<keyword evidence="5" id="KW-1185">Reference proteome</keyword>
<reference evidence="5" key="1">
    <citation type="submission" date="2016-05" db="EMBL/GenBank/DDBJ databases">
        <authorList>
            <person name="Behera P."/>
            <person name="Vaishampayan P."/>
            <person name="Singh N."/>
            <person name="Raina V."/>
            <person name="Suar M."/>
            <person name="Pattnaik A."/>
            <person name="Rastogi G."/>
        </authorList>
    </citation>
    <scope>NUCLEOTIDE SEQUENCE [LARGE SCALE GENOMIC DNA]</scope>
    <source>
        <strain evidence="5">MP23</strain>
    </source>
</reference>
<evidence type="ECO:0000259" key="3">
    <source>
        <dbReference type="PROSITE" id="PS50887"/>
    </source>
</evidence>
<dbReference type="Pfam" id="PF13426">
    <property type="entry name" value="PAS_9"/>
    <property type="match status" value="1"/>
</dbReference>
<dbReference type="RefSeq" id="WP_064597475.1">
    <property type="nucleotide sequence ID" value="NZ_CP134782.1"/>
</dbReference>
<dbReference type="CDD" id="cd00130">
    <property type="entry name" value="PAS"/>
    <property type="match status" value="1"/>
</dbReference>
<gene>
    <name evidence="4" type="ORF">A9B99_06570</name>
</gene>
<organism evidence="4 5">
    <name type="scientific">Mangrovibacter phragmitis</name>
    <dbReference type="NCBI Taxonomy" id="1691903"/>
    <lineage>
        <taxon>Bacteria</taxon>
        <taxon>Pseudomonadati</taxon>
        <taxon>Pseudomonadota</taxon>
        <taxon>Gammaproteobacteria</taxon>
        <taxon>Enterobacterales</taxon>
        <taxon>Enterobacteriaceae</taxon>
        <taxon>Mangrovibacter</taxon>
    </lineage>
</organism>
<dbReference type="PROSITE" id="PS50112">
    <property type="entry name" value="PAS"/>
    <property type="match status" value="1"/>
</dbReference>
<evidence type="ECO:0000313" key="4">
    <source>
        <dbReference type="EMBL" id="OAT76972.1"/>
    </source>
</evidence>
<dbReference type="Pfam" id="PF00990">
    <property type="entry name" value="GGDEF"/>
    <property type="match status" value="1"/>
</dbReference>